<keyword evidence="1" id="KW-1133">Transmembrane helix</keyword>
<dbReference type="InterPro" id="IPR046657">
    <property type="entry name" value="DUF6766"/>
</dbReference>
<feature type="transmembrane region" description="Helical" evidence="1">
    <location>
        <begin position="16"/>
        <end position="40"/>
    </location>
</feature>
<dbReference type="Pfam" id="PF20554">
    <property type="entry name" value="DUF6766"/>
    <property type="match status" value="1"/>
</dbReference>
<gene>
    <name evidence="2" type="ORF">ACFSNC_19960</name>
</gene>
<name>A0ABW4Z2B2_9HYPH</name>
<evidence type="ECO:0000313" key="2">
    <source>
        <dbReference type="EMBL" id="MFD2142689.1"/>
    </source>
</evidence>
<dbReference type="RefSeq" id="WP_213353532.1">
    <property type="nucleotide sequence ID" value="NZ_JAHBGB010000037.1"/>
</dbReference>
<protein>
    <submittedName>
        <fullName evidence="2">DUF6766 family protein</fullName>
    </submittedName>
</protein>
<evidence type="ECO:0000256" key="1">
    <source>
        <dbReference type="SAM" id="Phobius"/>
    </source>
</evidence>
<dbReference type="EMBL" id="JBHUHD010000001">
    <property type="protein sequence ID" value="MFD2142689.1"/>
    <property type="molecule type" value="Genomic_DNA"/>
</dbReference>
<sequence>MASHPIQKQSVWRRYGYGWVTLGFFLISLVGHWLFGWFAYVDAQLQHGAPVEVWGYTVEMMRDTLENWQSEFLQLIWQIGGLAFLLYVGSPQSKEGDDRIEAKIDAILAAVDPGKADQLIEEIDREYAGRHTDPRWERLAREGRAKSA</sequence>
<keyword evidence="1" id="KW-0812">Transmembrane</keyword>
<evidence type="ECO:0000313" key="3">
    <source>
        <dbReference type="Proteomes" id="UP001597299"/>
    </source>
</evidence>
<comment type="caution">
    <text evidence="2">The sequence shown here is derived from an EMBL/GenBank/DDBJ whole genome shotgun (WGS) entry which is preliminary data.</text>
</comment>
<keyword evidence="3" id="KW-1185">Reference proteome</keyword>
<accession>A0ABW4Z2B2</accession>
<proteinExistence type="predicted"/>
<organism evidence="2 3">
    <name type="scientific">Ancylobacter oerskovii</name>
    <dbReference type="NCBI Taxonomy" id="459519"/>
    <lineage>
        <taxon>Bacteria</taxon>
        <taxon>Pseudomonadati</taxon>
        <taxon>Pseudomonadota</taxon>
        <taxon>Alphaproteobacteria</taxon>
        <taxon>Hyphomicrobiales</taxon>
        <taxon>Xanthobacteraceae</taxon>
        <taxon>Ancylobacter</taxon>
    </lineage>
</organism>
<dbReference type="Proteomes" id="UP001597299">
    <property type="component" value="Unassembled WGS sequence"/>
</dbReference>
<reference evidence="3" key="1">
    <citation type="journal article" date="2019" name="Int. J. Syst. Evol. Microbiol.">
        <title>The Global Catalogue of Microorganisms (GCM) 10K type strain sequencing project: providing services to taxonomists for standard genome sequencing and annotation.</title>
        <authorList>
            <consortium name="The Broad Institute Genomics Platform"/>
            <consortium name="The Broad Institute Genome Sequencing Center for Infectious Disease"/>
            <person name="Wu L."/>
            <person name="Ma J."/>
        </authorList>
    </citation>
    <scope>NUCLEOTIDE SEQUENCE [LARGE SCALE GENOMIC DNA]</scope>
    <source>
        <strain evidence="3">CCM 7435</strain>
    </source>
</reference>
<keyword evidence="1" id="KW-0472">Membrane</keyword>